<comment type="caution">
    <text evidence="8">The sequence shown here is derived from an EMBL/GenBank/DDBJ whole genome shotgun (WGS) entry which is preliminary data.</text>
</comment>
<proteinExistence type="predicted"/>
<comment type="subcellular location">
    <subcellularLocation>
        <location evidence="1">Cell membrane</location>
        <topology evidence="1">Multi-pass membrane protein</topology>
    </subcellularLocation>
</comment>
<dbReference type="GO" id="GO:0022857">
    <property type="term" value="F:transmembrane transporter activity"/>
    <property type="evidence" value="ECO:0007669"/>
    <property type="project" value="InterPro"/>
</dbReference>
<dbReference type="GO" id="GO:0005886">
    <property type="term" value="C:plasma membrane"/>
    <property type="evidence" value="ECO:0007669"/>
    <property type="project" value="UniProtKB-SubCell"/>
</dbReference>
<evidence type="ECO:0000259" key="7">
    <source>
        <dbReference type="PROSITE" id="PS50850"/>
    </source>
</evidence>
<dbReference type="Proteomes" id="UP001139263">
    <property type="component" value="Unassembled WGS sequence"/>
</dbReference>
<evidence type="ECO:0000256" key="2">
    <source>
        <dbReference type="ARBA" id="ARBA00022448"/>
    </source>
</evidence>
<evidence type="ECO:0000256" key="4">
    <source>
        <dbReference type="ARBA" id="ARBA00022989"/>
    </source>
</evidence>
<evidence type="ECO:0000256" key="5">
    <source>
        <dbReference type="ARBA" id="ARBA00023136"/>
    </source>
</evidence>
<dbReference type="PROSITE" id="PS50850">
    <property type="entry name" value="MFS"/>
    <property type="match status" value="1"/>
</dbReference>
<dbReference type="Pfam" id="PF07690">
    <property type="entry name" value="MFS_1"/>
    <property type="match status" value="1"/>
</dbReference>
<feature type="transmembrane region" description="Helical" evidence="6">
    <location>
        <begin position="50"/>
        <end position="69"/>
    </location>
</feature>
<keyword evidence="9" id="KW-1185">Reference proteome</keyword>
<dbReference type="InterPro" id="IPR036259">
    <property type="entry name" value="MFS_trans_sf"/>
</dbReference>
<dbReference type="SUPFAM" id="SSF103473">
    <property type="entry name" value="MFS general substrate transporter"/>
    <property type="match status" value="1"/>
</dbReference>
<evidence type="ECO:0000256" key="6">
    <source>
        <dbReference type="SAM" id="Phobius"/>
    </source>
</evidence>
<dbReference type="Gene3D" id="1.20.1250.20">
    <property type="entry name" value="MFS general substrate transporter like domains"/>
    <property type="match status" value="1"/>
</dbReference>
<gene>
    <name evidence="8" type="ORF">MM817_03012</name>
</gene>
<accession>A0A9X1VCE6</accession>
<organism evidence="8 9">
    <name type="scientific">Sulfoacidibacillus ferrooxidans</name>
    <dbReference type="NCBI Taxonomy" id="2005001"/>
    <lineage>
        <taxon>Bacteria</taxon>
        <taxon>Bacillati</taxon>
        <taxon>Bacillota</taxon>
        <taxon>Bacilli</taxon>
        <taxon>Bacillales</taxon>
        <taxon>Alicyclobacillaceae</taxon>
        <taxon>Sulfoacidibacillus</taxon>
    </lineage>
</organism>
<keyword evidence="2" id="KW-0813">Transport</keyword>
<keyword evidence="5 6" id="KW-0472">Membrane</keyword>
<keyword evidence="3 6" id="KW-0812">Transmembrane</keyword>
<feature type="domain" description="Major facilitator superfamily (MFS) profile" evidence="7">
    <location>
        <begin position="1"/>
        <end position="97"/>
    </location>
</feature>
<evidence type="ECO:0000313" key="9">
    <source>
        <dbReference type="Proteomes" id="UP001139263"/>
    </source>
</evidence>
<name>A0A9X1VCE6_9BACL</name>
<reference evidence="8" key="1">
    <citation type="submission" date="2022-03" db="EMBL/GenBank/DDBJ databases">
        <title>Draft Genome Sequence of Firmicute Strain S0AB, a Heterotrophic Iron/Sulfur-Oxidizing Extreme Acidophile.</title>
        <authorList>
            <person name="Vergara E."/>
            <person name="Pakostova E."/>
            <person name="Johnson D.B."/>
            <person name="Holmes D.S."/>
        </authorList>
    </citation>
    <scope>NUCLEOTIDE SEQUENCE</scope>
    <source>
        <strain evidence="8">S0AB</strain>
    </source>
</reference>
<dbReference type="AlphaFoldDB" id="A0A9X1VCE6"/>
<evidence type="ECO:0000256" key="1">
    <source>
        <dbReference type="ARBA" id="ARBA00004651"/>
    </source>
</evidence>
<evidence type="ECO:0000256" key="3">
    <source>
        <dbReference type="ARBA" id="ARBA00022692"/>
    </source>
</evidence>
<dbReference type="EMBL" id="JALBUF010000022">
    <property type="protein sequence ID" value="MCI0184715.1"/>
    <property type="molecule type" value="Genomic_DNA"/>
</dbReference>
<protein>
    <recommendedName>
        <fullName evidence="7">Major facilitator superfamily (MFS) profile domain-containing protein</fullName>
    </recommendedName>
</protein>
<dbReference type="InterPro" id="IPR020846">
    <property type="entry name" value="MFS_dom"/>
</dbReference>
<keyword evidence="4 6" id="KW-1133">Transmembrane helix</keyword>
<dbReference type="InterPro" id="IPR011701">
    <property type="entry name" value="MFS"/>
</dbReference>
<evidence type="ECO:0000313" key="8">
    <source>
        <dbReference type="EMBL" id="MCI0184715.1"/>
    </source>
</evidence>
<sequence length="97" mass="10734">MSSYMSIYFHNQFALNPIEPADIVSLLALAGSVSRPVGGWLADRIGASRILQVVFGLLFISTISMLWFQSRRAVEADLLLIMILFGLDNGALFQFLP</sequence>
<feature type="transmembrane region" description="Helical" evidence="6">
    <location>
        <begin position="76"/>
        <end position="96"/>
    </location>
</feature>